<dbReference type="PANTHER" id="PTHR44086">
    <property type="entry name" value="THIOSULFATE SULFURTRANSFERASE RDL2, MITOCHONDRIAL-RELATED"/>
    <property type="match status" value="1"/>
</dbReference>
<sequence length="170" mass="18980">MSSFLRRSPVFASAGCKVFSLKNPPTSPQSYSFYTPSVTQTRRISAINLRSTHTPAQSFGLSPSELKKMLNKSEVLLIDVRNPEEIQKNGRIEGSVNIPFESLKGALDLTGDAFRTQYGFDRRRLHTSPLVFICKVGIRSMKALNISKEFGIKEAFILSGGFDAWKTEEN</sequence>
<name>A0A0V0J5K9_SCHSO</name>
<dbReference type="SMART" id="SM00450">
    <property type="entry name" value="RHOD"/>
    <property type="match status" value="1"/>
</dbReference>
<organism evidence="2">
    <name type="scientific">Schistocephalus solidus</name>
    <name type="common">Tapeworm</name>
    <dbReference type="NCBI Taxonomy" id="70667"/>
    <lineage>
        <taxon>Eukaryota</taxon>
        <taxon>Metazoa</taxon>
        <taxon>Spiralia</taxon>
        <taxon>Lophotrochozoa</taxon>
        <taxon>Platyhelminthes</taxon>
        <taxon>Cestoda</taxon>
        <taxon>Eucestoda</taxon>
        <taxon>Diphyllobothriidea</taxon>
        <taxon>Diphyllobothriidae</taxon>
        <taxon>Schistocephalus</taxon>
    </lineage>
</organism>
<reference evidence="2" key="1">
    <citation type="submission" date="2016-01" db="EMBL/GenBank/DDBJ databases">
        <title>Reference transcriptome for the parasite Schistocephalus solidus: insights into the molecular evolution of parasitism.</title>
        <authorList>
            <person name="Hebert F.O."/>
            <person name="Grambauer S."/>
            <person name="Barber I."/>
            <person name="Landry C.R."/>
            <person name="Aubin-Horth N."/>
        </authorList>
    </citation>
    <scope>NUCLEOTIDE SEQUENCE</scope>
</reference>
<dbReference type="AlphaFoldDB" id="A0A0V0J5K9"/>
<dbReference type="SUPFAM" id="SSF52821">
    <property type="entry name" value="Rhodanese/Cell cycle control phosphatase"/>
    <property type="match status" value="1"/>
</dbReference>
<dbReference type="EMBL" id="GEEE01002530">
    <property type="protein sequence ID" value="JAP60695.1"/>
    <property type="molecule type" value="Transcribed_RNA"/>
</dbReference>
<gene>
    <name evidence="2" type="primary">HS6B</name>
    <name evidence="2" type="ORF">TR116623</name>
</gene>
<evidence type="ECO:0000313" key="2">
    <source>
        <dbReference type="EMBL" id="JAP60695.1"/>
    </source>
</evidence>
<accession>A0A0V0J5K9</accession>
<dbReference type="PROSITE" id="PS50206">
    <property type="entry name" value="RHODANESE_3"/>
    <property type="match status" value="1"/>
</dbReference>
<evidence type="ECO:0000259" key="1">
    <source>
        <dbReference type="PROSITE" id="PS50206"/>
    </source>
</evidence>
<dbReference type="EMBL" id="GEEE01003985">
    <property type="protein sequence ID" value="JAP59240.1"/>
    <property type="molecule type" value="Transcribed_RNA"/>
</dbReference>
<proteinExistence type="predicted"/>
<dbReference type="Gene3D" id="3.40.250.10">
    <property type="entry name" value="Rhodanese-like domain"/>
    <property type="match status" value="1"/>
</dbReference>
<dbReference type="GO" id="GO:0004792">
    <property type="term" value="F:thiosulfate-cyanide sulfurtransferase activity"/>
    <property type="evidence" value="ECO:0007669"/>
    <property type="project" value="TreeGrafter"/>
</dbReference>
<dbReference type="InterPro" id="IPR036873">
    <property type="entry name" value="Rhodanese-like_dom_sf"/>
</dbReference>
<dbReference type="Pfam" id="PF00581">
    <property type="entry name" value="Rhodanese"/>
    <property type="match status" value="1"/>
</dbReference>
<keyword evidence="2" id="KW-0346">Stress response</keyword>
<protein>
    <submittedName>
        <fullName evidence="2">Heat shock protein 67B2</fullName>
    </submittedName>
</protein>
<dbReference type="InterPro" id="IPR001763">
    <property type="entry name" value="Rhodanese-like_dom"/>
</dbReference>
<feature type="domain" description="Rhodanese" evidence="1">
    <location>
        <begin position="71"/>
        <end position="170"/>
    </location>
</feature>
<dbReference type="GO" id="GO:0005739">
    <property type="term" value="C:mitochondrion"/>
    <property type="evidence" value="ECO:0007669"/>
    <property type="project" value="TreeGrafter"/>
</dbReference>
<dbReference type="PANTHER" id="PTHR44086:SF10">
    <property type="entry name" value="THIOSULFATE SULFURTRANSFERASE_RHODANESE-LIKE DOMAIN-CONTAINING PROTEIN 3"/>
    <property type="match status" value="1"/>
</dbReference>